<dbReference type="Proteomes" id="UP000029223">
    <property type="component" value="Unassembled WGS sequence"/>
</dbReference>
<evidence type="ECO:0000313" key="1">
    <source>
        <dbReference type="EMBL" id="GAL28490.1"/>
    </source>
</evidence>
<sequence>MNKQTLIELNAMLRNVEDRFGQEGLDMFHRMVGKFYIHNRLTRVDEEQEEDDFSF</sequence>
<name>A0ABQ0JJK0_9VIBR</name>
<accession>A0ABQ0JJK0</accession>
<protein>
    <submittedName>
        <fullName evidence="1">Uncharacterized protein</fullName>
    </submittedName>
</protein>
<proteinExistence type="predicted"/>
<organism evidence="1 2">
    <name type="scientific">Vibrio variabilis</name>
    <dbReference type="NCBI Taxonomy" id="990271"/>
    <lineage>
        <taxon>Bacteria</taxon>
        <taxon>Pseudomonadati</taxon>
        <taxon>Pseudomonadota</taxon>
        <taxon>Gammaproteobacteria</taxon>
        <taxon>Vibrionales</taxon>
        <taxon>Vibrionaceae</taxon>
        <taxon>Vibrio</taxon>
    </lineage>
</organism>
<keyword evidence="2" id="KW-1185">Reference proteome</keyword>
<comment type="caution">
    <text evidence="1">The sequence shown here is derived from an EMBL/GenBank/DDBJ whole genome shotgun (WGS) entry which is preliminary data.</text>
</comment>
<evidence type="ECO:0000313" key="2">
    <source>
        <dbReference type="Proteomes" id="UP000029223"/>
    </source>
</evidence>
<dbReference type="EMBL" id="BBMS01000044">
    <property type="protein sequence ID" value="GAL28490.1"/>
    <property type="molecule type" value="Genomic_DNA"/>
</dbReference>
<reference evidence="2" key="1">
    <citation type="submission" date="2014-09" db="EMBL/GenBank/DDBJ databases">
        <title>Vibrio variabilis JCM 19239. (C206) whole genome shotgun sequence.</title>
        <authorList>
            <person name="Sawabe T."/>
            <person name="Meirelles P."/>
            <person name="Nakanishi M."/>
            <person name="Sayaka M."/>
            <person name="Hattori M."/>
            <person name="Ohkuma M."/>
        </authorList>
    </citation>
    <scope>NUCLEOTIDE SEQUENCE [LARGE SCALE GENOMIC DNA]</scope>
    <source>
        <strain evidence="2">JCM 19239</strain>
    </source>
</reference>
<gene>
    <name evidence="1" type="ORF">JCM19239_1566</name>
</gene>